<comment type="caution">
    <text evidence="2">The sequence shown here is derived from an EMBL/GenBank/DDBJ whole genome shotgun (WGS) entry which is preliminary data.</text>
</comment>
<organism evidence="2 3">
    <name type="scientific">Portunus trituberculatus</name>
    <name type="common">Swimming crab</name>
    <name type="synonym">Neptunus trituberculatus</name>
    <dbReference type="NCBI Taxonomy" id="210409"/>
    <lineage>
        <taxon>Eukaryota</taxon>
        <taxon>Metazoa</taxon>
        <taxon>Ecdysozoa</taxon>
        <taxon>Arthropoda</taxon>
        <taxon>Crustacea</taxon>
        <taxon>Multicrustacea</taxon>
        <taxon>Malacostraca</taxon>
        <taxon>Eumalacostraca</taxon>
        <taxon>Eucarida</taxon>
        <taxon>Decapoda</taxon>
        <taxon>Pleocyemata</taxon>
        <taxon>Brachyura</taxon>
        <taxon>Eubrachyura</taxon>
        <taxon>Portunoidea</taxon>
        <taxon>Portunidae</taxon>
        <taxon>Portuninae</taxon>
        <taxon>Portunus</taxon>
    </lineage>
</organism>
<accession>A0A5B7H3M5</accession>
<keyword evidence="3" id="KW-1185">Reference proteome</keyword>
<feature type="compositionally biased region" description="Basic and acidic residues" evidence="1">
    <location>
        <begin position="53"/>
        <end position="68"/>
    </location>
</feature>
<reference evidence="2 3" key="1">
    <citation type="submission" date="2019-05" db="EMBL/GenBank/DDBJ databases">
        <title>Another draft genome of Portunus trituberculatus and its Hox gene families provides insights of decapod evolution.</title>
        <authorList>
            <person name="Jeong J.-H."/>
            <person name="Song I."/>
            <person name="Kim S."/>
            <person name="Choi T."/>
            <person name="Kim D."/>
            <person name="Ryu S."/>
            <person name="Kim W."/>
        </authorList>
    </citation>
    <scope>NUCLEOTIDE SEQUENCE [LARGE SCALE GENOMIC DNA]</scope>
    <source>
        <tissue evidence="2">Muscle</tissue>
    </source>
</reference>
<protein>
    <submittedName>
        <fullName evidence="2">Uncharacterized protein</fullName>
    </submittedName>
</protein>
<dbReference type="AlphaFoldDB" id="A0A5B7H3M5"/>
<name>A0A5B7H3M5_PORTR</name>
<proteinExistence type="predicted"/>
<gene>
    <name evidence="2" type="ORF">E2C01_059810</name>
</gene>
<evidence type="ECO:0000313" key="3">
    <source>
        <dbReference type="Proteomes" id="UP000324222"/>
    </source>
</evidence>
<sequence length="90" mass="10726">MRKLRTTPWNRAQLLHHSEPFLRFLSSLCPLRDMEFLRFYVIRQTLQQPTRQLTHENDSTTTDSKSDDEIPNYGNCSTLVYYILHSHITT</sequence>
<feature type="region of interest" description="Disordered" evidence="1">
    <location>
        <begin position="50"/>
        <end position="71"/>
    </location>
</feature>
<evidence type="ECO:0000256" key="1">
    <source>
        <dbReference type="SAM" id="MobiDB-lite"/>
    </source>
</evidence>
<evidence type="ECO:0000313" key="2">
    <source>
        <dbReference type="EMBL" id="MPC65672.1"/>
    </source>
</evidence>
<dbReference type="EMBL" id="VSRR010023673">
    <property type="protein sequence ID" value="MPC65672.1"/>
    <property type="molecule type" value="Genomic_DNA"/>
</dbReference>
<dbReference type="Proteomes" id="UP000324222">
    <property type="component" value="Unassembled WGS sequence"/>
</dbReference>